<evidence type="ECO:0000313" key="2">
    <source>
        <dbReference type="EMBL" id="KAB1210043.1"/>
    </source>
</evidence>
<dbReference type="PANTHER" id="PTHR34041">
    <property type="entry name" value="PHOTOSYSTEM II REPAIR PROTEIN PSB27-H1, CHLOROPLASTIC"/>
    <property type="match status" value="1"/>
</dbReference>
<dbReference type="HAMAP" id="MF_01481">
    <property type="entry name" value="PSII_Psb27"/>
    <property type="match status" value="1"/>
</dbReference>
<feature type="compositionally biased region" description="Polar residues" evidence="1">
    <location>
        <begin position="1"/>
        <end position="14"/>
    </location>
</feature>
<dbReference type="EMBL" id="RXIC02000024">
    <property type="protein sequence ID" value="KAB1210043.1"/>
    <property type="molecule type" value="Genomic_DNA"/>
</dbReference>
<name>A0A6A1VBB7_9ROSI</name>
<dbReference type="Gene3D" id="1.20.58.810">
    <property type="entry name" value="Photosystem II Pbs27"/>
    <property type="match status" value="2"/>
</dbReference>
<dbReference type="PANTHER" id="PTHR34041:SF1">
    <property type="entry name" value="PHOTOSYSTEM II REPAIR PROTEIN PSB27-H1, CHLOROPLASTIC"/>
    <property type="match status" value="1"/>
</dbReference>
<feature type="region of interest" description="Disordered" evidence="1">
    <location>
        <begin position="1"/>
        <end position="24"/>
    </location>
</feature>
<dbReference type="Proteomes" id="UP000516437">
    <property type="component" value="Chromosome 6"/>
</dbReference>
<comment type="caution">
    <text evidence="2">The sequence shown here is derived from an EMBL/GenBank/DDBJ whole genome shotgun (WGS) entry which is preliminary data.</text>
</comment>
<accession>A0A6A1VBB7</accession>
<dbReference type="InterPro" id="IPR038450">
    <property type="entry name" value="PSII_Psb27_sf"/>
</dbReference>
<dbReference type="InterPro" id="IPR025585">
    <property type="entry name" value="PSII_Psb27"/>
</dbReference>
<gene>
    <name evidence="2" type="ORF">CJ030_MR6G019425</name>
</gene>
<reference evidence="2 3" key="1">
    <citation type="journal article" date="2019" name="Plant Biotechnol. J.">
        <title>The red bayberry genome and genetic basis of sex determination.</title>
        <authorList>
            <person name="Jia H.M."/>
            <person name="Jia H.J."/>
            <person name="Cai Q.L."/>
            <person name="Wang Y."/>
            <person name="Zhao H.B."/>
            <person name="Yang W.F."/>
            <person name="Wang G.Y."/>
            <person name="Li Y.H."/>
            <person name="Zhan D.L."/>
            <person name="Shen Y.T."/>
            <person name="Niu Q.F."/>
            <person name="Chang L."/>
            <person name="Qiu J."/>
            <person name="Zhao L."/>
            <person name="Xie H.B."/>
            <person name="Fu W.Y."/>
            <person name="Jin J."/>
            <person name="Li X.W."/>
            <person name="Jiao Y."/>
            <person name="Zhou C.C."/>
            <person name="Tu T."/>
            <person name="Chai C.Y."/>
            <person name="Gao J.L."/>
            <person name="Fan L.J."/>
            <person name="van de Weg E."/>
            <person name="Wang J.Y."/>
            <person name="Gao Z.S."/>
        </authorList>
    </citation>
    <scope>NUCLEOTIDE SEQUENCE [LARGE SCALE GENOMIC DNA]</scope>
    <source>
        <tissue evidence="2">Leaves</tissue>
    </source>
</reference>
<dbReference type="GO" id="GO:0010207">
    <property type="term" value="P:photosystem II assembly"/>
    <property type="evidence" value="ECO:0007669"/>
    <property type="project" value="InterPro"/>
</dbReference>
<dbReference type="OrthoDB" id="419533at2759"/>
<keyword evidence="3" id="KW-1185">Reference proteome</keyword>
<evidence type="ECO:0000313" key="3">
    <source>
        <dbReference type="Proteomes" id="UP000516437"/>
    </source>
</evidence>
<proteinExistence type="inferred from homology"/>
<dbReference type="GO" id="GO:0010206">
    <property type="term" value="P:photosystem II repair"/>
    <property type="evidence" value="ECO:0007669"/>
    <property type="project" value="InterPro"/>
</dbReference>
<sequence length="175" mass="19016">MASPTLITPTSKLTPLSPIKPKSTATTTSISAASAITTTTTTYQPRRREFLSLATTILSPACLFPVTSALAASEEEYAKETEEVINKIRTTIQMDKSDPNVASAVADLREFKFMGGQVQEGESFAWKVFIPGRLFSNAVSGHYISFGPTSPIPAKRKTRILEEMDTAEKALVRGR</sequence>
<dbReference type="Pfam" id="PF13326">
    <property type="entry name" value="PSII_Pbs27"/>
    <property type="match status" value="2"/>
</dbReference>
<evidence type="ECO:0000256" key="1">
    <source>
        <dbReference type="SAM" id="MobiDB-lite"/>
    </source>
</evidence>
<organism evidence="2 3">
    <name type="scientific">Morella rubra</name>
    <name type="common">Chinese bayberry</name>
    <dbReference type="NCBI Taxonomy" id="262757"/>
    <lineage>
        <taxon>Eukaryota</taxon>
        <taxon>Viridiplantae</taxon>
        <taxon>Streptophyta</taxon>
        <taxon>Embryophyta</taxon>
        <taxon>Tracheophyta</taxon>
        <taxon>Spermatophyta</taxon>
        <taxon>Magnoliopsida</taxon>
        <taxon>eudicotyledons</taxon>
        <taxon>Gunneridae</taxon>
        <taxon>Pentapetalae</taxon>
        <taxon>rosids</taxon>
        <taxon>fabids</taxon>
        <taxon>Fagales</taxon>
        <taxon>Myricaceae</taxon>
        <taxon>Morella</taxon>
    </lineage>
</organism>
<dbReference type="GO" id="GO:0009523">
    <property type="term" value="C:photosystem II"/>
    <property type="evidence" value="ECO:0007669"/>
    <property type="project" value="InterPro"/>
</dbReference>
<dbReference type="AlphaFoldDB" id="A0A6A1VBB7"/>
<dbReference type="GO" id="GO:0009543">
    <property type="term" value="C:chloroplast thylakoid lumen"/>
    <property type="evidence" value="ECO:0007669"/>
    <property type="project" value="TreeGrafter"/>
</dbReference>
<protein>
    <submittedName>
        <fullName evidence="2">Photosystem II repair protein PSB27-H1, chloroplastic</fullName>
    </submittedName>
</protein>